<keyword evidence="2" id="KW-1185">Reference proteome</keyword>
<protein>
    <submittedName>
        <fullName evidence="1">Uncharacterized protein</fullName>
    </submittedName>
</protein>
<accession>A0AAP0EY85</accession>
<gene>
    <name evidence="1" type="ORF">Scep_023860</name>
</gene>
<organism evidence="1 2">
    <name type="scientific">Stephania cephalantha</name>
    <dbReference type="NCBI Taxonomy" id="152367"/>
    <lineage>
        <taxon>Eukaryota</taxon>
        <taxon>Viridiplantae</taxon>
        <taxon>Streptophyta</taxon>
        <taxon>Embryophyta</taxon>
        <taxon>Tracheophyta</taxon>
        <taxon>Spermatophyta</taxon>
        <taxon>Magnoliopsida</taxon>
        <taxon>Ranunculales</taxon>
        <taxon>Menispermaceae</taxon>
        <taxon>Menispermoideae</taxon>
        <taxon>Cissampelideae</taxon>
        <taxon>Stephania</taxon>
    </lineage>
</organism>
<dbReference type="AlphaFoldDB" id="A0AAP0EY85"/>
<evidence type="ECO:0000313" key="1">
    <source>
        <dbReference type="EMBL" id="KAK9100430.1"/>
    </source>
</evidence>
<dbReference type="EMBL" id="JBBNAG010000010">
    <property type="protein sequence ID" value="KAK9100430.1"/>
    <property type="molecule type" value="Genomic_DNA"/>
</dbReference>
<name>A0AAP0EY85_9MAGN</name>
<reference evidence="1 2" key="1">
    <citation type="submission" date="2024-01" db="EMBL/GenBank/DDBJ databases">
        <title>Genome assemblies of Stephania.</title>
        <authorList>
            <person name="Yang L."/>
        </authorList>
    </citation>
    <scope>NUCLEOTIDE SEQUENCE [LARGE SCALE GENOMIC DNA]</scope>
    <source>
        <strain evidence="1">JXDWG</strain>
        <tissue evidence="1">Leaf</tissue>
    </source>
</reference>
<proteinExistence type="predicted"/>
<sequence length="70" mass="7968">MVKTFSGVDSMIAVLEATRERESFPTVCDLLSSFLYDGLECRGAEISDRERTLQRLGNQTIREGNQRLRT</sequence>
<evidence type="ECO:0000313" key="2">
    <source>
        <dbReference type="Proteomes" id="UP001419268"/>
    </source>
</evidence>
<dbReference type="Proteomes" id="UP001419268">
    <property type="component" value="Unassembled WGS sequence"/>
</dbReference>
<comment type="caution">
    <text evidence="1">The sequence shown here is derived from an EMBL/GenBank/DDBJ whole genome shotgun (WGS) entry which is preliminary data.</text>
</comment>